<organism evidence="1 2">
    <name type="scientific">Capillimicrobium parvum</name>
    <dbReference type="NCBI Taxonomy" id="2884022"/>
    <lineage>
        <taxon>Bacteria</taxon>
        <taxon>Bacillati</taxon>
        <taxon>Actinomycetota</taxon>
        <taxon>Thermoleophilia</taxon>
        <taxon>Solirubrobacterales</taxon>
        <taxon>Capillimicrobiaceae</taxon>
        <taxon>Capillimicrobium</taxon>
    </lineage>
</organism>
<dbReference type="AlphaFoldDB" id="A0A9E6XYR1"/>
<accession>A0A9E6XYR1</accession>
<dbReference type="Proteomes" id="UP001162834">
    <property type="component" value="Chromosome"/>
</dbReference>
<dbReference type="RefSeq" id="WP_259310760.1">
    <property type="nucleotide sequence ID" value="NZ_CP087164.1"/>
</dbReference>
<dbReference type="EMBL" id="CP087164">
    <property type="protein sequence ID" value="UGS36693.1"/>
    <property type="molecule type" value="Genomic_DNA"/>
</dbReference>
<protein>
    <submittedName>
        <fullName evidence="1">Uncharacterized protein</fullName>
    </submittedName>
</protein>
<evidence type="ECO:0000313" key="1">
    <source>
        <dbReference type="EMBL" id="UGS36693.1"/>
    </source>
</evidence>
<keyword evidence="2" id="KW-1185">Reference proteome</keyword>
<reference evidence="1" key="1">
    <citation type="journal article" date="2022" name="Int. J. Syst. Evol. Microbiol.">
        <title>Pseudomonas aegrilactucae sp. nov. and Pseudomonas morbosilactucae sp. nov., pathogens causing bacterial rot of lettuce in Japan.</title>
        <authorList>
            <person name="Sawada H."/>
            <person name="Fujikawa T."/>
            <person name="Satou M."/>
        </authorList>
    </citation>
    <scope>NUCLEOTIDE SEQUENCE</scope>
    <source>
        <strain evidence="1">0166_1</strain>
    </source>
</reference>
<evidence type="ECO:0000313" key="2">
    <source>
        <dbReference type="Proteomes" id="UP001162834"/>
    </source>
</evidence>
<name>A0A9E6XYR1_9ACTN</name>
<sequence>MHSDNRSDPGGVCGGSAPALVMRDGRLVFSRSGRTLDEVVAALERGEPVDPAEERIALARIDRGE</sequence>
<dbReference type="KEGG" id="sbae:DSM104329_03102"/>
<gene>
    <name evidence="1" type="ORF">DSM104329_03102</name>
</gene>
<proteinExistence type="predicted"/>